<dbReference type="KEGG" id="mrh:MycrhN_1741"/>
<dbReference type="Proteomes" id="UP000005442">
    <property type="component" value="Chromosome"/>
</dbReference>
<gene>
    <name evidence="1" type="ordered locus">MycrhN_1741</name>
</gene>
<dbReference type="HOGENOM" id="CLU_3027471_0_0_11"/>
<dbReference type="EMBL" id="CP003169">
    <property type="protein sequence ID" value="AEV72353.1"/>
    <property type="molecule type" value="Genomic_DNA"/>
</dbReference>
<evidence type="ECO:0000313" key="1">
    <source>
        <dbReference type="EMBL" id="AEV72353.1"/>
    </source>
</evidence>
<reference evidence="1 2" key="1">
    <citation type="submission" date="2011-12" db="EMBL/GenBank/DDBJ databases">
        <title>Complete sequence of Mycobacterium rhodesiae NBB3.</title>
        <authorList>
            <consortium name="US DOE Joint Genome Institute"/>
            <person name="Lucas S."/>
            <person name="Han J."/>
            <person name="Lapidus A."/>
            <person name="Cheng J.-F."/>
            <person name="Goodwin L."/>
            <person name="Pitluck S."/>
            <person name="Peters L."/>
            <person name="Mikhailova N."/>
            <person name="Gu W."/>
            <person name="Detter J.C."/>
            <person name="Han C."/>
            <person name="Tapia R."/>
            <person name="Land M."/>
            <person name="Hauser L."/>
            <person name="Kyrpides N."/>
            <person name="Ivanova N."/>
            <person name="Pagani I."/>
            <person name="Mattes T."/>
            <person name="Holmes A."/>
            <person name="Rutledge P."/>
            <person name="Paulsen I."/>
            <person name="Coleman N."/>
            <person name="Woyke T."/>
        </authorList>
    </citation>
    <scope>NUCLEOTIDE SEQUENCE [LARGE SCALE GENOMIC DNA]</scope>
    <source>
        <strain evidence="1 2">NBB3</strain>
    </source>
</reference>
<name>G8RL91_MYCRN</name>
<organism evidence="1 2">
    <name type="scientific">Mycolicibacterium rhodesiae (strain NBB3)</name>
    <name type="common">Mycobacterium rhodesiae</name>
    <dbReference type="NCBI Taxonomy" id="710685"/>
    <lineage>
        <taxon>Bacteria</taxon>
        <taxon>Bacillati</taxon>
        <taxon>Actinomycetota</taxon>
        <taxon>Actinomycetes</taxon>
        <taxon>Mycobacteriales</taxon>
        <taxon>Mycobacteriaceae</taxon>
        <taxon>Mycolicibacterium</taxon>
    </lineage>
</organism>
<proteinExistence type="predicted"/>
<sequence>MNRPLVMFAAFVPQIAPGVPGRLMLPSMFGTIDGCWTASSPALVLASGPHSLLAD</sequence>
<dbReference type="AlphaFoldDB" id="G8RL91"/>
<accession>G8RL91</accession>
<dbReference type="PATRIC" id="fig|710685.3.peg.1750"/>
<keyword evidence="2" id="KW-1185">Reference proteome</keyword>
<evidence type="ECO:0000313" key="2">
    <source>
        <dbReference type="Proteomes" id="UP000005442"/>
    </source>
</evidence>
<protein>
    <submittedName>
        <fullName evidence="1">Uncharacterized protein</fullName>
    </submittedName>
</protein>
<dbReference type="STRING" id="710685.MycrhN_1741"/>